<dbReference type="AlphaFoldDB" id="A0A1I5B0W8"/>
<evidence type="ECO:0000313" key="1">
    <source>
        <dbReference type="EMBL" id="SFN68337.1"/>
    </source>
</evidence>
<dbReference type="Proteomes" id="UP000199011">
    <property type="component" value="Unassembled WGS sequence"/>
</dbReference>
<reference evidence="2" key="1">
    <citation type="submission" date="2016-10" db="EMBL/GenBank/DDBJ databases">
        <authorList>
            <person name="Varghese N."/>
            <person name="Submissions S."/>
        </authorList>
    </citation>
    <scope>NUCLEOTIDE SEQUENCE [LARGE SCALE GENOMIC DNA]</scope>
    <source>
        <strain evidence="2">DSM 16522</strain>
    </source>
</reference>
<dbReference type="RefSeq" id="WP_092519205.1">
    <property type="nucleotide sequence ID" value="NZ_CAWRAH010000043.1"/>
</dbReference>
<sequence length="96" mass="10978">MLMEATVHLVVTVEMAIILQVVKAERVVKAVKTVGMMGIEVKMDSYSLRKQKYHTNWYLKQGVCSPVSISRISVDKISHLFSLIKEYMRLVNGIYC</sequence>
<protein>
    <submittedName>
        <fullName evidence="1">Uncharacterized protein</fullName>
    </submittedName>
</protein>
<name>A0A1I5B0W8_9GAMM</name>
<dbReference type="EMBL" id="FOVO01000015">
    <property type="protein sequence ID" value="SFN68337.1"/>
    <property type="molecule type" value="Genomic_DNA"/>
</dbReference>
<gene>
    <name evidence="1" type="ORF">SAMN05421579_1153</name>
</gene>
<keyword evidence="2" id="KW-1185">Reference proteome</keyword>
<dbReference type="STRING" id="53341.SAMN05421579_1153"/>
<proteinExistence type="predicted"/>
<accession>A0A1I5B0W8</accession>
<organism evidence="1 2">
    <name type="scientific">Xenorhabdus japonica</name>
    <dbReference type="NCBI Taxonomy" id="53341"/>
    <lineage>
        <taxon>Bacteria</taxon>
        <taxon>Pseudomonadati</taxon>
        <taxon>Pseudomonadota</taxon>
        <taxon>Gammaproteobacteria</taxon>
        <taxon>Enterobacterales</taxon>
        <taxon>Morganellaceae</taxon>
        <taxon>Xenorhabdus</taxon>
    </lineage>
</organism>
<evidence type="ECO:0000313" key="2">
    <source>
        <dbReference type="Proteomes" id="UP000199011"/>
    </source>
</evidence>